<protein>
    <submittedName>
        <fullName evidence="1">Uncharacterized protein</fullName>
    </submittedName>
</protein>
<proteinExistence type="predicted"/>
<dbReference type="Proteomes" id="UP000326396">
    <property type="component" value="Linkage Group LG1"/>
</dbReference>
<reference evidence="1 2" key="1">
    <citation type="submission" date="2019-05" db="EMBL/GenBank/DDBJ databases">
        <title>Mikania micrantha, genome provides insights into the molecular mechanism of rapid growth.</title>
        <authorList>
            <person name="Liu B."/>
        </authorList>
    </citation>
    <scope>NUCLEOTIDE SEQUENCE [LARGE SCALE GENOMIC DNA]</scope>
    <source>
        <strain evidence="1">NLD-2019</strain>
        <tissue evidence="1">Leaf</tissue>
    </source>
</reference>
<dbReference type="EMBL" id="SZYD01000001">
    <property type="protein sequence ID" value="KAD7480476.1"/>
    <property type="molecule type" value="Genomic_DNA"/>
</dbReference>
<accession>A0A5N6Q8T9</accession>
<dbReference type="AlphaFoldDB" id="A0A5N6Q8T9"/>
<evidence type="ECO:0000313" key="1">
    <source>
        <dbReference type="EMBL" id="KAD7480476.1"/>
    </source>
</evidence>
<sequence length="105" mass="11121">MDFSSGSDYIDDFVAGRDLEAKLRPDSNEGNASLSSCCDSKGFGPVLNDGLPGVGRSQPIAAVNLCPTDTDFQSRGEDSRLPEGKLRSMLLGDDEIDTGKGPGYF</sequence>
<name>A0A5N6Q8T9_9ASTR</name>
<organism evidence="1 2">
    <name type="scientific">Mikania micrantha</name>
    <name type="common">bitter vine</name>
    <dbReference type="NCBI Taxonomy" id="192012"/>
    <lineage>
        <taxon>Eukaryota</taxon>
        <taxon>Viridiplantae</taxon>
        <taxon>Streptophyta</taxon>
        <taxon>Embryophyta</taxon>
        <taxon>Tracheophyta</taxon>
        <taxon>Spermatophyta</taxon>
        <taxon>Magnoliopsida</taxon>
        <taxon>eudicotyledons</taxon>
        <taxon>Gunneridae</taxon>
        <taxon>Pentapetalae</taxon>
        <taxon>asterids</taxon>
        <taxon>campanulids</taxon>
        <taxon>Asterales</taxon>
        <taxon>Asteraceae</taxon>
        <taxon>Asteroideae</taxon>
        <taxon>Heliantheae alliance</taxon>
        <taxon>Eupatorieae</taxon>
        <taxon>Mikania</taxon>
    </lineage>
</organism>
<comment type="caution">
    <text evidence="1">The sequence shown here is derived from an EMBL/GenBank/DDBJ whole genome shotgun (WGS) entry which is preliminary data.</text>
</comment>
<gene>
    <name evidence="1" type="ORF">E3N88_03612</name>
</gene>
<dbReference type="OrthoDB" id="1911237at2759"/>
<keyword evidence="2" id="KW-1185">Reference proteome</keyword>
<evidence type="ECO:0000313" key="2">
    <source>
        <dbReference type="Proteomes" id="UP000326396"/>
    </source>
</evidence>